<dbReference type="Gene3D" id="3.40.190.10">
    <property type="entry name" value="Periplasmic binding protein-like II"/>
    <property type="match status" value="2"/>
</dbReference>
<evidence type="ECO:0000313" key="4">
    <source>
        <dbReference type="Proteomes" id="UP000583127"/>
    </source>
</evidence>
<dbReference type="InterPro" id="IPR015168">
    <property type="entry name" value="SsuA/THI5"/>
</dbReference>
<accession>A0A7X9X732</accession>
<feature type="domain" description="SsuA/THI5-like" evidence="2">
    <location>
        <begin position="47"/>
        <end position="143"/>
    </location>
</feature>
<proteinExistence type="predicted"/>
<reference evidence="3 4" key="1">
    <citation type="submission" date="2020-04" db="EMBL/GenBank/DDBJ databases">
        <title>Paraburkholderia sp. G-4-1-8 isolated from soil.</title>
        <authorList>
            <person name="Dahal R.H."/>
        </authorList>
    </citation>
    <scope>NUCLEOTIDE SEQUENCE [LARGE SCALE GENOMIC DNA]</scope>
    <source>
        <strain evidence="3 4">G-4-1-8</strain>
    </source>
</reference>
<comment type="caution">
    <text evidence="3">The sequence shown here is derived from an EMBL/GenBank/DDBJ whole genome shotgun (WGS) entry which is preliminary data.</text>
</comment>
<keyword evidence="4" id="KW-1185">Reference proteome</keyword>
<evidence type="ECO:0000256" key="1">
    <source>
        <dbReference type="SAM" id="MobiDB-lite"/>
    </source>
</evidence>
<dbReference type="Proteomes" id="UP000583127">
    <property type="component" value="Unassembled WGS sequence"/>
</dbReference>
<dbReference type="RefSeq" id="WP_169498853.1">
    <property type="nucleotide sequence ID" value="NZ_JABBFZ010000010.1"/>
</dbReference>
<dbReference type="AlphaFoldDB" id="A0A7X9X732"/>
<protein>
    <submittedName>
        <fullName evidence="3">ABC transporter substrate-binding protein</fullName>
    </submittedName>
</protein>
<dbReference type="SUPFAM" id="SSF53850">
    <property type="entry name" value="Periplasmic binding protein-like II"/>
    <property type="match status" value="1"/>
</dbReference>
<organism evidence="3 4">
    <name type="scientific">Paraburkholderia antibiotica</name>
    <dbReference type="NCBI Taxonomy" id="2728839"/>
    <lineage>
        <taxon>Bacteria</taxon>
        <taxon>Pseudomonadati</taxon>
        <taxon>Pseudomonadota</taxon>
        <taxon>Betaproteobacteria</taxon>
        <taxon>Burkholderiales</taxon>
        <taxon>Burkholderiaceae</taxon>
        <taxon>Paraburkholderia</taxon>
    </lineage>
</organism>
<name>A0A7X9X732_9BURK</name>
<dbReference type="Pfam" id="PF09084">
    <property type="entry name" value="NMT1"/>
    <property type="match status" value="1"/>
</dbReference>
<evidence type="ECO:0000259" key="2">
    <source>
        <dbReference type="Pfam" id="PF09084"/>
    </source>
</evidence>
<evidence type="ECO:0000313" key="3">
    <source>
        <dbReference type="EMBL" id="NML32595.1"/>
    </source>
</evidence>
<dbReference type="EMBL" id="JABBFZ010000010">
    <property type="protein sequence ID" value="NML32595.1"/>
    <property type="molecule type" value="Genomic_DNA"/>
</dbReference>
<gene>
    <name evidence="3" type="ORF">HHL14_17340</name>
</gene>
<sequence length="329" mass="36310">MTTKLSIVLGPHGQVSDLRDGTVGVQGFGLEFTEKKRMPDAYREMARSQPYDICEMAPTSYLMAVAAGAPITALAIPMTRRFRHAGTQRLRSSSIRNPKDLEGRSVGVRAYSVTAAVWTRGIFADEYGVDPDRITWVTEEEENVQSFATPSNVKRLAEGESIAALMKRGELEAAFGGLAGAGNDLEDELVEIVDDAGARERDWFERTGIYPLHGMIVVRNDVLERHPTLAGALFDAFTQAKVNYLERIRNGTADGAEDKRYRKLSAWVGDPLPYGFGENEPSLAALVRYAYRQKLIPAEPPLHAVFHDPRRTSSTDPVQREALAAANRS</sequence>
<feature type="region of interest" description="Disordered" evidence="1">
    <location>
        <begin position="308"/>
        <end position="329"/>
    </location>
</feature>